<proteinExistence type="inferred from homology"/>
<dbReference type="UniPathway" id="UPA00143"/>
<name>E3LBJ6_PUCGT</name>
<dbReference type="KEGG" id="pgr:PGTG_19992"/>
<keyword evidence="1" id="KW-0862">Zinc</keyword>
<comment type="pathway">
    <text evidence="1">Protein modification; protein ubiquitination.</text>
</comment>
<dbReference type="GeneID" id="10535452"/>
<dbReference type="STRING" id="418459.E3LBJ6"/>
<dbReference type="Proteomes" id="UP000008783">
    <property type="component" value="Unassembled WGS sequence"/>
</dbReference>
<reference key="1">
    <citation type="submission" date="2007-01" db="EMBL/GenBank/DDBJ databases">
        <title>The Genome Sequence of Puccinia graminis f. sp. tritici Strain CRL 75-36-700-3.</title>
        <authorList>
            <consortium name="The Broad Institute Genome Sequencing Platform"/>
            <person name="Birren B."/>
            <person name="Lander E."/>
            <person name="Galagan J."/>
            <person name="Nusbaum C."/>
            <person name="Devon K."/>
            <person name="Cuomo C."/>
            <person name="Jaffe D."/>
            <person name="Butler J."/>
            <person name="Alvarez P."/>
            <person name="Gnerre S."/>
            <person name="Grabherr M."/>
            <person name="Mauceli E."/>
            <person name="Brockman W."/>
            <person name="Young S."/>
            <person name="LaButti K."/>
            <person name="Sykes S."/>
            <person name="DeCaprio D."/>
            <person name="Crawford M."/>
            <person name="Koehrsen M."/>
            <person name="Engels R."/>
            <person name="Montgomery P."/>
            <person name="Pearson M."/>
            <person name="Howarth C."/>
            <person name="Larson L."/>
            <person name="White J."/>
            <person name="Zeng Q."/>
            <person name="Kodira C."/>
            <person name="Yandava C."/>
            <person name="Alvarado L."/>
            <person name="O'Leary S."/>
            <person name="Szabo L."/>
            <person name="Dean R."/>
            <person name="Schein J."/>
        </authorList>
    </citation>
    <scope>NUCLEOTIDE SEQUENCE</scope>
    <source>
        <strain>CRL 75-36-700-3</strain>
    </source>
</reference>
<dbReference type="VEuPathDB" id="FungiDB:PGTG_19992"/>
<keyword evidence="1" id="KW-0808">Transferase</keyword>
<protein>
    <recommendedName>
        <fullName evidence="1">E3 ubiquitin-protein ligase</fullName>
        <ecNumber evidence="1">2.3.2.27</ecNumber>
    </recommendedName>
</protein>
<dbReference type="AlphaFoldDB" id="E3LBJ6"/>
<comment type="function">
    <text evidence="1">Ubiquitin ligase protein which is a component of the N-end rule pathway. Recognizes and binds to proteins bearing specific N-terminal residues that are destabilizing according to the N-end rule, leading to their ubiquitination and subsequent degradation.</text>
</comment>
<sequence>MGVDPPNPSAGLGVEKLLILIKKKANPRRSWGSTSQNPLGFGCRLPKRPCNGREEHSRPLRVYTLIGREEHSRPLRVYTLIGREEHSRPMRVYTLNGREKTSRPFPPDYENRQIIPEGMAFRHKRYYHLFHELNLVLSSAGVQKAICEDVEHLKTLINFLSLFTNMNPNRRAVHLHVEFKSDAWVTAFNLTIQLAKLCKFFGECYSKASPEEFVVAVRTLVPSLMDPEQDFHAVQFGSCEAVDDSSIDSGVFYCCIDFRTDRELISFHGR</sequence>
<evidence type="ECO:0000313" key="3">
    <source>
        <dbReference type="Proteomes" id="UP000008783"/>
    </source>
</evidence>
<evidence type="ECO:0000256" key="1">
    <source>
        <dbReference type="RuleBase" id="RU366018"/>
    </source>
</evidence>
<dbReference type="GO" id="GO:0061630">
    <property type="term" value="F:ubiquitin protein ligase activity"/>
    <property type="evidence" value="ECO:0007669"/>
    <property type="project" value="UniProtKB-UniRule"/>
</dbReference>
<dbReference type="PANTHER" id="PTHR21497">
    <property type="entry name" value="UBIQUITIN LIGASE E3 ALPHA-RELATED"/>
    <property type="match status" value="1"/>
</dbReference>
<keyword evidence="3" id="KW-1185">Reference proteome</keyword>
<dbReference type="InParanoid" id="E3LBJ6"/>
<dbReference type="GO" id="GO:0071596">
    <property type="term" value="P:ubiquitin-dependent protein catabolic process via the N-end rule pathway"/>
    <property type="evidence" value="ECO:0007669"/>
    <property type="project" value="UniProtKB-UniRule"/>
</dbReference>
<keyword evidence="1" id="KW-0479">Metal-binding</keyword>
<evidence type="ECO:0000313" key="2">
    <source>
        <dbReference type="EMBL" id="EFP93921.2"/>
    </source>
</evidence>
<dbReference type="RefSeq" id="XP_003338340.2">
    <property type="nucleotide sequence ID" value="XM_003338292.2"/>
</dbReference>
<organism evidence="2 3">
    <name type="scientific">Puccinia graminis f. sp. tritici (strain CRL 75-36-700-3 / race SCCL)</name>
    <name type="common">Black stem rust fungus</name>
    <dbReference type="NCBI Taxonomy" id="418459"/>
    <lineage>
        <taxon>Eukaryota</taxon>
        <taxon>Fungi</taxon>
        <taxon>Dikarya</taxon>
        <taxon>Basidiomycota</taxon>
        <taxon>Pucciniomycotina</taxon>
        <taxon>Pucciniomycetes</taxon>
        <taxon>Pucciniales</taxon>
        <taxon>Pucciniaceae</taxon>
        <taxon>Puccinia</taxon>
    </lineage>
</organism>
<keyword evidence="1" id="KW-0863">Zinc-finger</keyword>
<dbReference type="EC" id="2.3.2.27" evidence="1"/>
<accession>E3LBJ6</accession>
<comment type="similarity">
    <text evidence="1">Belongs to the E3 ubiquitin-protein ligase UBR1-like family.</text>
</comment>
<dbReference type="GO" id="GO:0008270">
    <property type="term" value="F:zinc ion binding"/>
    <property type="evidence" value="ECO:0007669"/>
    <property type="project" value="UniProtKB-UniRule"/>
</dbReference>
<comment type="catalytic activity">
    <reaction evidence="1">
        <text>S-ubiquitinyl-[E2 ubiquitin-conjugating enzyme]-L-cysteine + [acceptor protein]-L-lysine = [E2 ubiquitin-conjugating enzyme]-L-cysteine + N(6)-ubiquitinyl-[acceptor protein]-L-lysine.</text>
        <dbReference type="EC" id="2.3.2.27"/>
    </reaction>
</comment>
<dbReference type="InterPro" id="IPR039164">
    <property type="entry name" value="UBR1-like"/>
</dbReference>
<dbReference type="HOGENOM" id="CLU_090076_0_0_1"/>
<dbReference type="EMBL" id="DS178418">
    <property type="protein sequence ID" value="EFP93921.2"/>
    <property type="molecule type" value="Genomic_DNA"/>
</dbReference>
<dbReference type="PANTHER" id="PTHR21497:SF24">
    <property type="entry name" value="E3 UBIQUITIN-PROTEIN LIGASE UBR1"/>
    <property type="match status" value="1"/>
</dbReference>
<gene>
    <name evidence="2" type="ORF">PGTG_19992</name>
</gene>
<dbReference type="OrthoDB" id="26387at2759"/>
<keyword evidence="1" id="KW-0833">Ubl conjugation pathway</keyword>
<dbReference type="GO" id="GO:0016567">
    <property type="term" value="P:protein ubiquitination"/>
    <property type="evidence" value="ECO:0007669"/>
    <property type="project" value="UniProtKB-UniRule"/>
</dbReference>
<reference evidence="3" key="2">
    <citation type="journal article" date="2011" name="Proc. Natl. Acad. Sci. U.S.A.">
        <title>Obligate biotrophy features unraveled by the genomic analysis of rust fungi.</title>
        <authorList>
            <person name="Duplessis S."/>
            <person name="Cuomo C.A."/>
            <person name="Lin Y.-C."/>
            <person name="Aerts A."/>
            <person name="Tisserant E."/>
            <person name="Veneault-Fourrey C."/>
            <person name="Joly D.L."/>
            <person name="Hacquard S."/>
            <person name="Amselem J."/>
            <person name="Cantarel B.L."/>
            <person name="Chiu R."/>
            <person name="Coutinho P.M."/>
            <person name="Feau N."/>
            <person name="Field M."/>
            <person name="Frey P."/>
            <person name="Gelhaye E."/>
            <person name="Goldberg J."/>
            <person name="Grabherr M.G."/>
            <person name="Kodira C.D."/>
            <person name="Kohler A."/>
            <person name="Kuees U."/>
            <person name="Lindquist E.A."/>
            <person name="Lucas S.M."/>
            <person name="Mago R."/>
            <person name="Mauceli E."/>
            <person name="Morin E."/>
            <person name="Murat C."/>
            <person name="Pangilinan J.L."/>
            <person name="Park R."/>
            <person name="Pearson M."/>
            <person name="Quesneville H."/>
            <person name="Rouhier N."/>
            <person name="Sakthikumar S."/>
            <person name="Salamov A.A."/>
            <person name="Schmutz J."/>
            <person name="Selles B."/>
            <person name="Shapiro H."/>
            <person name="Tanguay P."/>
            <person name="Tuskan G.A."/>
            <person name="Henrissat B."/>
            <person name="Van de Peer Y."/>
            <person name="Rouze P."/>
            <person name="Ellis J.G."/>
            <person name="Dodds P.N."/>
            <person name="Schein J.E."/>
            <person name="Zhong S."/>
            <person name="Hamelin R.C."/>
            <person name="Grigoriev I.V."/>
            <person name="Szabo L.J."/>
            <person name="Martin F."/>
        </authorList>
    </citation>
    <scope>NUCLEOTIDE SEQUENCE [LARGE SCALE GENOMIC DNA]</scope>
    <source>
        <strain evidence="3">CRL 75-36-700-3 / race SCCL</strain>
    </source>
</reference>